<protein>
    <recommendedName>
        <fullName evidence="7">Homologous-pairing protein 2 winged helix domain-containing protein</fullName>
    </recommendedName>
</protein>
<comment type="similarity">
    <text evidence="2">Belongs to the HOP2 family.</text>
</comment>
<dbReference type="GO" id="GO:0010774">
    <property type="term" value="P:meiotic strand invasion involved in reciprocal meiotic recombination"/>
    <property type="evidence" value="ECO:0007669"/>
    <property type="project" value="TreeGrafter"/>
</dbReference>
<keyword evidence="5" id="KW-0469">Meiosis</keyword>
<dbReference type="PANTHER" id="PTHR15938">
    <property type="entry name" value="TBP-1 INTERACTING PROTEIN"/>
    <property type="match status" value="1"/>
</dbReference>
<name>A0A8K0JQB5_9TREE</name>
<dbReference type="SUPFAM" id="SSF46785">
    <property type="entry name" value="Winged helix' DNA-binding domain"/>
    <property type="match status" value="1"/>
</dbReference>
<dbReference type="GO" id="GO:0000709">
    <property type="term" value="P:meiotic joint molecule formation"/>
    <property type="evidence" value="ECO:0007669"/>
    <property type="project" value="TreeGrafter"/>
</dbReference>
<dbReference type="Proteomes" id="UP000812966">
    <property type="component" value="Unassembled WGS sequence"/>
</dbReference>
<evidence type="ECO:0000256" key="1">
    <source>
        <dbReference type="ARBA" id="ARBA00004123"/>
    </source>
</evidence>
<feature type="region of interest" description="Disordered" evidence="6">
    <location>
        <begin position="155"/>
        <end position="175"/>
    </location>
</feature>
<comment type="subcellular location">
    <subcellularLocation>
        <location evidence="1">Nucleus</location>
    </subcellularLocation>
</comment>
<dbReference type="PANTHER" id="PTHR15938:SF0">
    <property type="entry name" value="HOMOLOGOUS-PAIRING PROTEIN 2 HOMOLOG"/>
    <property type="match status" value="1"/>
</dbReference>
<evidence type="ECO:0000313" key="8">
    <source>
        <dbReference type="EMBL" id="KAG7562917.1"/>
    </source>
</evidence>
<evidence type="ECO:0000256" key="6">
    <source>
        <dbReference type="SAM" id="MobiDB-lite"/>
    </source>
</evidence>
<accession>A0A8K0JQB5</accession>
<evidence type="ECO:0000256" key="4">
    <source>
        <dbReference type="ARBA" id="ARBA00023242"/>
    </source>
</evidence>
<keyword evidence="9" id="KW-1185">Reference proteome</keyword>
<proteinExistence type="inferred from homology"/>
<sequence length="274" mass="29557">MPAKAATKSAEKAVKGDEVYQVVLKYLKQVNRPYAATDISANLKNKVTKTNAQKVLGSLADKGLLTCKTYGKQSIYVYNQANLETLPAEGLADIDNDIKVVADDLEAVKKKLKNVGAAVANLTAQPKTEDLPATLKRIQAENDALVAALTPLRKAATGGEDKQDNNGQAGPMSKADIEAIEKEWQKWRKEWVSRKRNYLGLLDGVQTDASPAERLAFQEESGIDLETPEMVELEASELCKPPAPKKIMLAGGGTGAKTNVKAVVQSPGAKRKRS</sequence>
<evidence type="ECO:0000259" key="7">
    <source>
        <dbReference type="Pfam" id="PF07106"/>
    </source>
</evidence>
<dbReference type="AlphaFoldDB" id="A0A8K0JQB5"/>
<keyword evidence="3" id="KW-0233">DNA recombination</keyword>
<feature type="domain" description="Homologous-pairing protein 2 winged helix" evidence="7">
    <location>
        <begin position="19"/>
        <end position="79"/>
    </location>
</feature>
<organism evidence="8 9">
    <name type="scientific">Filobasidium floriforme</name>
    <dbReference type="NCBI Taxonomy" id="5210"/>
    <lineage>
        <taxon>Eukaryota</taxon>
        <taxon>Fungi</taxon>
        <taxon>Dikarya</taxon>
        <taxon>Basidiomycota</taxon>
        <taxon>Agaricomycotina</taxon>
        <taxon>Tremellomycetes</taxon>
        <taxon>Filobasidiales</taxon>
        <taxon>Filobasidiaceae</taxon>
        <taxon>Filobasidium</taxon>
    </lineage>
</organism>
<dbReference type="GO" id="GO:0000794">
    <property type="term" value="C:condensed nuclear chromosome"/>
    <property type="evidence" value="ECO:0007669"/>
    <property type="project" value="TreeGrafter"/>
</dbReference>
<dbReference type="Gene3D" id="1.10.10.10">
    <property type="entry name" value="Winged helix-like DNA-binding domain superfamily/Winged helix DNA-binding domain"/>
    <property type="match status" value="1"/>
</dbReference>
<gene>
    <name evidence="8" type="ORF">FFLO_01607</name>
</gene>
<dbReference type="GO" id="GO:0120231">
    <property type="term" value="C:DNA recombinase auxiliary factor complex"/>
    <property type="evidence" value="ECO:0007669"/>
    <property type="project" value="TreeGrafter"/>
</dbReference>
<comment type="caution">
    <text evidence="8">The sequence shown here is derived from an EMBL/GenBank/DDBJ whole genome shotgun (WGS) entry which is preliminary data.</text>
</comment>
<dbReference type="InterPro" id="IPR010776">
    <property type="entry name" value="Hop2_WH_dom"/>
</dbReference>
<dbReference type="GO" id="GO:0120230">
    <property type="term" value="F:recombinase activator activity"/>
    <property type="evidence" value="ECO:0007669"/>
    <property type="project" value="TreeGrafter"/>
</dbReference>
<evidence type="ECO:0000313" key="9">
    <source>
        <dbReference type="Proteomes" id="UP000812966"/>
    </source>
</evidence>
<dbReference type="Pfam" id="PF07106">
    <property type="entry name" value="WHD_TBPIP"/>
    <property type="match status" value="1"/>
</dbReference>
<evidence type="ECO:0000256" key="5">
    <source>
        <dbReference type="ARBA" id="ARBA00023254"/>
    </source>
</evidence>
<dbReference type="InterPro" id="IPR036390">
    <property type="entry name" value="WH_DNA-bd_sf"/>
</dbReference>
<dbReference type="GO" id="GO:0007129">
    <property type="term" value="P:homologous chromosome pairing at meiosis"/>
    <property type="evidence" value="ECO:0007669"/>
    <property type="project" value="TreeGrafter"/>
</dbReference>
<dbReference type="EMBL" id="JABELV010000023">
    <property type="protein sequence ID" value="KAG7562917.1"/>
    <property type="molecule type" value="Genomic_DNA"/>
</dbReference>
<reference evidence="8" key="1">
    <citation type="submission" date="2020-04" db="EMBL/GenBank/DDBJ databases">
        <title>Analysis of mating type loci in Filobasidium floriforme.</title>
        <authorList>
            <person name="Nowrousian M."/>
        </authorList>
    </citation>
    <scope>NUCLEOTIDE SEQUENCE</scope>
    <source>
        <strain evidence="8">CBS 6242</strain>
    </source>
</reference>
<dbReference type="InterPro" id="IPR036388">
    <property type="entry name" value="WH-like_DNA-bd_sf"/>
</dbReference>
<evidence type="ECO:0000256" key="3">
    <source>
        <dbReference type="ARBA" id="ARBA00023172"/>
    </source>
</evidence>
<feature type="region of interest" description="Disordered" evidence="6">
    <location>
        <begin position="250"/>
        <end position="274"/>
    </location>
</feature>
<dbReference type="GO" id="GO:0003690">
    <property type="term" value="F:double-stranded DNA binding"/>
    <property type="evidence" value="ECO:0007669"/>
    <property type="project" value="TreeGrafter"/>
</dbReference>
<evidence type="ECO:0000256" key="2">
    <source>
        <dbReference type="ARBA" id="ARBA00007922"/>
    </source>
</evidence>
<keyword evidence="4" id="KW-0539">Nucleus</keyword>